<evidence type="ECO:0000313" key="3">
    <source>
        <dbReference type="Proteomes" id="UP000026960"/>
    </source>
</evidence>
<feature type="region of interest" description="Disordered" evidence="1">
    <location>
        <begin position="1"/>
        <end position="21"/>
    </location>
</feature>
<evidence type="ECO:0000256" key="1">
    <source>
        <dbReference type="SAM" id="MobiDB-lite"/>
    </source>
</evidence>
<organism evidence="2">
    <name type="scientific">Oryza barthii</name>
    <dbReference type="NCBI Taxonomy" id="65489"/>
    <lineage>
        <taxon>Eukaryota</taxon>
        <taxon>Viridiplantae</taxon>
        <taxon>Streptophyta</taxon>
        <taxon>Embryophyta</taxon>
        <taxon>Tracheophyta</taxon>
        <taxon>Spermatophyta</taxon>
        <taxon>Magnoliopsida</taxon>
        <taxon>Liliopsida</taxon>
        <taxon>Poales</taxon>
        <taxon>Poaceae</taxon>
        <taxon>BOP clade</taxon>
        <taxon>Oryzoideae</taxon>
        <taxon>Oryzeae</taxon>
        <taxon>Oryzinae</taxon>
        <taxon>Oryza</taxon>
    </lineage>
</organism>
<name>A0A0D3HR04_9ORYZ</name>
<protein>
    <submittedName>
        <fullName evidence="2">Uncharacterized protein</fullName>
    </submittedName>
</protein>
<reference evidence="2" key="2">
    <citation type="submission" date="2015-03" db="UniProtKB">
        <authorList>
            <consortium name="EnsemblPlants"/>
        </authorList>
    </citation>
    <scope>IDENTIFICATION</scope>
</reference>
<keyword evidence="3" id="KW-1185">Reference proteome</keyword>
<dbReference type="Gramene" id="OBART12G01710.6">
    <property type="protein sequence ID" value="OBART12G01710.6"/>
    <property type="gene ID" value="OBART12G01710"/>
</dbReference>
<sequence>MADTKAEAKAETIGGGGGAGSFSEQAFVEKLNKLNNTATRIQSILSSGCLFLVRLQIW</sequence>
<accession>A0A0D3HR04</accession>
<evidence type="ECO:0000313" key="2">
    <source>
        <dbReference type="EnsemblPlants" id="OBART12G01710.6"/>
    </source>
</evidence>
<dbReference type="HOGENOM" id="CLU_2982216_0_0_1"/>
<dbReference type="EnsemblPlants" id="OBART12G01710.6">
    <property type="protein sequence ID" value="OBART12G01710.6"/>
    <property type="gene ID" value="OBART12G01710"/>
</dbReference>
<reference evidence="2" key="1">
    <citation type="journal article" date="2009" name="Rice">
        <title>De Novo Next Generation Sequencing of Plant Genomes.</title>
        <authorList>
            <person name="Rounsley S."/>
            <person name="Marri P.R."/>
            <person name="Yu Y."/>
            <person name="He R."/>
            <person name="Sisneros N."/>
            <person name="Goicoechea J.L."/>
            <person name="Lee S.J."/>
            <person name="Angelova A."/>
            <person name="Kudrna D."/>
            <person name="Luo M."/>
            <person name="Affourtit J."/>
            <person name="Desany B."/>
            <person name="Knight J."/>
            <person name="Niazi F."/>
            <person name="Egholm M."/>
            <person name="Wing R.A."/>
        </authorList>
    </citation>
    <scope>NUCLEOTIDE SEQUENCE [LARGE SCALE GENOMIC DNA]</scope>
    <source>
        <strain evidence="2">cv. IRGC 105608</strain>
    </source>
</reference>
<dbReference type="AlphaFoldDB" id="A0A0D3HR04"/>
<proteinExistence type="predicted"/>
<dbReference type="Proteomes" id="UP000026960">
    <property type="component" value="Chromosome 12"/>
</dbReference>
<feature type="compositionally biased region" description="Basic and acidic residues" evidence="1">
    <location>
        <begin position="1"/>
        <end position="10"/>
    </location>
</feature>